<dbReference type="GO" id="GO:0005886">
    <property type="term" value="C:plasma membrane"/>
    <property type="evidence" value="ECO:0007669"/>
    <property type="project" value="UniProtKB-SubCell"/>
</dbReference>
<dbReference type="HOGENOM" id="CLU_077871_1_0_2"/>
<dbReference type="InterPro" id="IPR000537">
    <property type="entry name" value="UbiA_prenyltransferase"/>
</dbReference>
<dbReference type="GeneID" id="5410235"/>
<evidence type="ECO:0000256" key="1">
    <source>
        <dbReference type="ARBA" id="ARBA00004651"/>
    </source>
</evidence>
<dbReference type="STRING" id="456442.Mboo_1981"/>
<keyword evidence="7" id="KW-1185">Reference proteome</keyword>
<organism evidence="6 7">
    <name type="scientific">Methanoregula boonei (strain DSM 21154 / JCM 14090 / 6A8)</name>
    <dbReference type="NCBI Taxonomy" id="456442"/>
    <lineage>
        <taxon>Archaea</taxon>
        <taxon>Methanobacteriati</taxon>
        <taxon>Methanobacteriota</taxon>
        <taxon>Stenosarchaea group</taxon>
        <taxon>Methanomicrobia</taxon>
        <taxon>Methanomicrobiales</taxon>
        <taxon>Methanoregulaceae</taxon>
        <taxon>Methanoregula</taxon>
    </lineage>
</organism>
<keyword evidence="6" id="KW-0808">Transferase</keyword>
<dbReference type="Proteomes" id="UP000002408">
    <property type="component" value="Chromosome"/>
</dbReference>
<keyword evidence="4 5" id="KW-0472">Membrane</keyword>
<dbReference type="AlphaFoldDB" id="A7I9T4"/>
<dbReference type="NCBIfam" id="NF010117">
    <property type="entry name" value="PRK13591.1"/>
    <property type="match status" value="1"/>
</dbReference>
<dbReference type="eggNOG" id="arCOG00481">
    <property type="taxonomic scope" value="Archaea"/>
</dbReference>
<evidence type="ECO:0000256" key="5">
    <source>
        <dbReference type="SAM" id="Phobius"/>
    </source>
</evidence>
<evidence type="ECO:0000256" key="2">
    <source>
        <dbReference type="ARBA" id="ARBA00022692"/>
    </source>
</evidence>
<reference evidence="7" key="1">
    <citation type="journal article" date="2015" name="Microbiology">
        <title>Genome of Methanoregula boonei 6A8 reveals adaptations to oligotrophic peatland environments.</title>
        <authorList>
            <person name="Braeuer S."/>
            <person name="Cadillo-Quiroz H."/>
            <person name="Kyrpides N."/>
            <person name="Woyke T."/>
            <person name="Goodwin L."/>
            <person name="Detter C."/>
            <person name="Podell S."/>
            <person name="Yavitt J.B."/>
            <person name="Zinder S.H."/>
        </authorList>
    </citation>
    <scope>NUCLEOTIDE SEQUENCE [LARGE SCALE GENOMIC DNA]</scope>
    <source>
        <strain evidence="7">DSM 21154 / JCM 14090 / 6A8</strain>
    </source>
</reference>
<evidence type="ECO:0000313" key="6">
    <source>
        <dbReference type="EMBL" id="ABS56495.1"/>
    </source>
</evidence>
<keyword evidence="2 5" id="KW-0812">Transmembrane</keyword>
<dbReference type="KEGG" id="mbn:Mboo_1981"/>
<feature type="transmembrane region" description="Helical" evidence="5">
    <location>
        <begin position="100"/>
        <end position="118"/>
    </location>
</feature>
<accession>A7I9T4</accession>
<evidence type="ECO:0000256" key="4">
    <source>
        <dbReference type="ARBA" id="ARBA00023136"/>
    </source>
</evidence>
<feature type="transmembrane region" description="Helical" evidence="5">
    <location>
        <begin position="74"/>
        <end position="94"/>
    </location>
</feature>
<dbReference type="OrthoDB" id="293340at2157"/>
<comment type="subcellular location">
    <subcellularLocation>
        <location evidence="1">Cell membrane</location>
        <topology evidence="1">Multi-pass membrane protein</topology>
    </subcellularLocation>
</comment>
<keyword evidence="3 5" id="KW-1133">Transmembrane helix</keyword>
<feature type="transmembrane region" description="Helical" evidence="5">
    <location>
        <begin position="130"/>
        <end position="149"/>
    </location>
</feature>
<evidence type="ECO:0000256" key="3">
    <source>
        <dbReference type="ARBA" id="ARBA00022989"/>
    </source>
</evidence>
<dbReference type="Pfam" id="PF01040">
    <property type="entry name" value="UbiA"/>
    <property type="match status" value="1"/>
</dbReference>
<dbReference type="RefSeq" id="WP_012107550.1">
    <property type="nucleotide sequence ID" value="NC_009712.1"/>
</dbReference>
<name>A7I9T4_METB6</name>
<feature type="transmembrane region" description="Helical" evidence="5">
    <location>
        <begin position="232"/>
        <end position="251"/>
    </location>
</feature>
<feature type="transmembrane region" description="Helical" evidence="5">
    <location>
        <begin position="205"/>
        <end position="226"/>
    </location>
</feature>
<proteinExistence type="predicted"/>
<dbReference type="GO" id="GO:0016765">
    <property type="term" value="F:transferase activity, transferring alkyl or aryl (other than methyl) groups"/>
    <property type="evidence" value="ECO:0007669"/>
    <property type="project" value="InterPro"/>
</dbReference>
<sequence>MSIFGNPTFRLLNSSTVVAIGGGLRLHIAFLLAGLAVQIPEYCACALIIYATYTLDRALDCKEDAINKPSLIGANGRIGILACIVAFLLGTFLFVRDGIYLAPFFPFIVGYIYTRGLQIGPYAFKLKGGAGIKNIIIGISWGGAIALVVSRYCGSIATVGVIFLFFGLKLFVTSCVNDFKDVRGDVAAGIHTLPAYLGENLTKKVLVIIIVALHIVMAYAVFFHVIQNEWIIIVYSFVITSSFLLVYSSSFEKSSLIICRRLREIVIYWESAITLVIRSCIMA</sequence>
<feature type="transmembrane region" description="Helical" evidence="5">
    <location>
        <begin position="155"/>
        <end position="172"/>
    </location>
</feature>
<evidence type="ECO:0000313" key="7">
    <source>
        <dbReference type="Proteomes" id="UP000002408"/>
    </source>
</evidence>
<gene>
    <name evidence="6" type="ordered locus">Mboo_1981</name>
</gene>
<protein>
    <submittedName>
        <fullName evidence="6">UbiA prenyltransferase</fullName>
    </submittedName>
</protein>
<feature type="transmembrane region" description="Helical" evidence="5">
    <location>
        <begin position="28"/>
        <end position="53"/>
    </location>
</feature>
<dbReference type="EMBL" id="CP000780">
    <property type="protein sequence ID" value="ABS56495.1"/>
    <property type="molecule type" value="Genomic_DNA"/>
</dbReference>